<dbReference type="EMBL" id="QWFX01000006">
    <property type="protein sequence ID" value="RIJ30144.1"/>
    <property type="molecule type" value="Genomic_DNA"/>
</dbReference>
<feature type="transmembrane region" description="Helical" evidence="1">
    <location>
        <begin position="12"/>
        <end position="32"/>
    </location>
</feature>
<feature type="transmembrane region" description="Helical" evidence="1">
    <location>
        <begin position="281"/>
        <end position="304"/>
    </location>
</feature>
<reference evidence="3 4" key="1">
    <citation type="submission" date="2018-08" db="EMBL/GenBank/DDBJ databases">
        <title>Henriciella mobilis sp. nov., isolated from seawater.</title>
        <authorList>
            <person name="Cheng H."/>
            <person name="Wu Y.-H."/>
            <person name="Xu X.-W."/>
            <person name="Guo L.-L."/>
        </authorList>
    </citation>
    <scope>NUCLEOTIDE SEQUENCE [LARGE SCALE GENOMIC DNA]</scope>
    <source>
        <strain evidence="3 4">JN25</strain>
    </source>
</reference>
<keyword evidence="4" id="KW-1185">Reference proteome</keyword>
<dbReference type="PANTHER" id="PTHR36927:SF3">
    <property type="entry name" value="GLUCANS BIOSYNTHESIS PROTEIN C"/>
    <property type="match status" value="1"/>
</dbReference>
<comment type="caution">
    <text evidence="3">The sequence shown here is derived from an EMBL/GenBank/DDBJ whole genome shotgun (WGS) entry which is preliminary data.</text>
</comment>
<dbReference type="OrthoDB" id="9809782at2"/>
<dbReference type="PANTHER" id="PTHR36927">
    <property type="entry name" value="BLR4337 PROTEIN"/>
    <property type="match status" value="1"/>
</dbReference>
<dbReference type="GO" id="GO:0016747">
    <property type="term" value="F:acyltransferase activity, transferring groups other than amino-acyl groups"/>
    <property type="evidence" value="ECO:0007669"/>
    <property type="project" value="InterPro"/>
</dbReference>
<accession>A0A399RIA7</accession>
<dbReference type="InterPro" id="IPR050623">
    <property type="entry name" value="Glucan_succinyl_AcylTrfase"/>
</dbReference>
<keyword evidence="1" id="KW-1133">Transmembrane helix</keyword>
<feature type="transmembrane region" description="Helical" evidence="1">
    <location>
        <begin position="352"/>
        <end position="371"/>
    </location>
</feature>
<feature type="transmembrane region" description="Helical" evidence="1">
    <location>
        <begin position="316"/>
        <end position="340"/>
    </location>
</feature>
<feature type="domain" description="Acyltransferase 3" evidence="2">
    <location>
        <begin position="9"/>
        <end position="367"/>
    </location>
</feature>
<evidence type="ECO:0000313" key="3">
    <source>
        <dbReference type="EMBL" id="RIJ30144.1"/>
    </source>
</evidence>
<dbReference type="Proteomes" id="UP000266385">
    <property type="component" value="Unassembled WGS sequence"/>
</dbReference>
<dbReference type="InterPro" id="IPR002656">
    <property type="entry name" value="Acyl_transf_3_dom"/>
</dbReference>
<evidence type="ECO:0000259" key="2">
    <source>
        <dbReference type="Pfam" id="PF01757"/>
    </source>
</evidence>
<proteinExistence type="predicted"/>
<sequence length="400" mass="45178">MTKFNTRRHDLDWLRIIAFLLLIFYHIGMFYVPWEWHVKSVHAGEGAEPLMSLLNPWRLSLLFFISGVALRFLSAKLGAGGLARDRVVRMGLPILAGVVLVVAPQSWLQLVESGEFDGGFLAFYPQYLNPASDFSIITPTWNHLWYIVYLLVYSLMLAPVAGPISRFMEGRGAAITGRLFAGRLGIVMVIALPLLPHTAYRLFLDPYFPTTHNLVWDWANHAHSLTILMTGFLLAKDAAFWAAIRRAILPVIVLTLALGSGLTIVWSNWDMLASSTSGWDWIIWPARMARIAYAWLAILSLLALAERYLNRAGPALTYMTEAVFPWYILHQTIIVMAGFWLTRQGLDVWTEFALLVLVTMGGCALLHEYLIRRVGWLRPWFGLKPKPSRRPAAMEQGSPA</sequence>
<feature type="transmembrane region" description="Helical" evidence="1">
    <location>
        <begin position="144"/>
        <end position="164"/>
    </location>
</feature>
<organism evidence="3 4">
    <name type="scientific">Henriciella mobilis</name>
    <dbReference type="NCBI Taxonomy" id="2305467"/>
    <lineage>
        <taxon>Bacteria</taxon>
        <taxon>Pseudomonadati</taxon>
        <taxon>Pseudomonadota</taxon>
        <taxon>Alphaproteobacteria</taxon>
        <taxon>Hyphomonadales</taxon>
        <taxon>Hyphomonadaceae</taxon>
        <taxon>Henriciella</taxon>
    </lineage>
</organism>
<feature type="transmembrane region" description="Helical" evidence="1">
    <location>
        <begin position="57"/>
        <end position="75"/>
    </location>
</feature>
<dbReference type="RefSeq" id="WP_119375463.1">
    <property type="nucleotide sequence ID" value="NZ_QWFX01000006.1"/>
</dbReference>
<feature type="transmembrane region" description="Helical" evidence="1">
    <location>
        <begin position="215"/>
        <end position="235"/>
    </location>
</feature>
<name>A0A399RIA7_9PROT</name>
<feature type="transmembrane region" description="Helical" evidence="1">
    <location>
        <begin position="176"/>
        <end position="195"/>
    </location>
</feature>
<dbReference type="AlphaFoldDB" id="A0A399RIA7"/>
<evidence type="ECO:0000256" key="1">
    <source>
        <dbReference type="SAM" id="Phobius"/>
    </source>
</evidence>
<feature type="transmembrane region" description="Helical" evidence="1">
    <location>
        <begin position="87"/>
        <end position="107"/>
    </location>
</feature>
<protein>
    <recommendedName>
        <fullName evidence="2">Acyltransferase 3 domain-containing protein</fullName>
    </recommendedName>
</protein>
<evidence type="ECO:0000313" key="4">
    <source>
        <dbReference type="Proteomes" id="UP000266385"/>
    </source>
</evidence>
<gene>
    <name evidence="3" type="ORF">D1223_05700</name>
</gene>
<dbReference type="Pfam" id="PF01757">
    <property type="entry name" value="Acyl_transf_3"/>
    <property type="match status" value="1"/>
</dbReference>
<keyword evidence="1" id="KW-0472">Membrane</keyword>
<keyword evidence="1" id="KW-0812">Transmembrane</keyword>
<feature type="transmembrane region" description="Helical" evidence="1">
    <location>
        <begin position="247"/>
        <end position="269"/>
    </location>
</feature>